<organism evidence="1 2">
    <name type="scientific">Trichinella pseudospiralis</name>
    <name type="common">Parasitic roundworm</name>
    <dbReference type="NCBI Taxonomy" id="6337"/>
    <lineage>
        <taxon>Eukaryota</taxon>
        <taxon>Metazoa</taxon>
        <taxon>Ecdysozoa</taxon>
        <taxon>Nematoda</taxon>
        <taxon>Enoplea</taxon>
        <taxon>Dorylaimia</taxon>
        <taxon>Trichinellida</taxon>
        <taxon>Trichinellidae</taxon>
        <taxon>Trichinella</taxon>
    </lineage>
</organism>
<sequence>MSEDCVPAATGINGLIEEQSTLLITISLTNYPRRRPLDHGRLGGRGCDQRSNFVAVDKVRFPGLYLC</sequence>
<comment type="caution">
    <text evidence="1">The sequence shown here is derived from an EMBL/GenBank/DDBJ whole genome shotgun (WGS) entry which is preliminary data.</text>
</comment>
<dbReference type="Proteomes" id="UP000054995">
    <property type="component" value="Unassembled WGS sequence"/>
</dbReference>
<accession>A0A0V1FYJ3</accession>
<keyword evidence="2" id="KW-1185">Reference proteome</keyword>
<protein>
    <submittedName>
        <fullName evidence="1">Uncharacterized protein</fullName>
    </submittedName>
</protein>
<evidence type="ECO:0000313" key="2">
    <source>
        <dbReference type="Proteomes" id="UP000054995"/>
    </source>
</evidence>
<dbReference type="EMBL" id="JYDT01000016">
    <property type="protein sequence ID" value="KRY91083.1"/>
    <property type="molecule type" value="Genomic_DNA"/>
</dbReference>
<dbReference type="AlphaFoldDB" id="A0A0V1FYJ3"/>
<reference evidence="1 2" key="1">
    <citation type="submission" date="2015-01" db="EMBL/GenBank/DDBJ databases">
        <title>Evolution of Trichinella species and genotypes.</title>
        <authorList>
            <person name="Korhonen P.K."/>
            <person name="Edoardo P."/>
            <person name="Giuseppe L.R."/>
            <person name="Gasser R.B."/>
        </authorList>
    </citation>
    <scope>NUCLEOTIDE SEQUENCE [LARGE SCALE GENOMIC DNA]</scope>
    <source>
        <strain evidence="1">ISS470</strain>
    </source>
</reference>
<proteinExistence type="predicted"/>
<gene>
    <name evidence="1" type="ORF">T4D_155</name>
</gene>
<name>A0A0V1FYJ3_TRIPS</name>
<evidence type="ECO:0000313" key="1">
    <source>
        <dbReference type="EMBL" id="KRY91083.1"/>
    </source>
</evidence>